<proteinExistence type="inferred from homology"/>
<dbReference type="Gene3D" id="1.10.287.470">
    <property type="entry name" value="Helix hairpin bin"/>
    <property type="match status" value="1"/>
</dbReference>
<dbReference type="AlphaFoldDB" id="A0A1H2EMZ5"/>
<evidence type="ECO:0000256" key="6">
    <source>
        <dbReference type="SAM" id="SignalP"/>
    </source>
</evidence>
<dbReference type="Pfam" id="PF25917">
    <property type="entry name" value="BSH_RND"/>
    <property type="match status" value="1"/>
</dbReference>
<dbReference type="InterPro" id="IPR058627">
    <property type="entry name" value="MdtA-like_C"/>
</dbReference>
<evidence type="ECO:0000259" key="9">
    <source>
        <dbReference type="Pfam" id="PF25944"/>
    </source>
</evidence>
<feature type="domain" description="Multidrug resistance protein MdtA-like barrel-sandwich hybrid" evidence="8">
    <location>
        <begin position="65"/>
        <end position="206"/>
    </location>
</feature>
<dbReference type="GO" id="GO:0005886">
    <property type="term" value="C:plasma membrane"/>
    <property type="evidence" value="ECO:0007669"/>
    <property type="project" value="UniProtKB-SubCell"/>
</dbReference>
<dbReference type="RefSeq" id="WP_090193312.1">
    <property type="nucleotide sequence ID" value="NZ_LT629785.1"/>
</dbReference>
<dbReference type="Gene3D" id="2.40.30.170">
    <property type="match status" value="1"/>
</dbReference>
<dbReference type="InterPro" id="IPR006143">
    <property type="entry name" value="RND_pump_MFP"/>
</dbReference>
<dbReference type="InterPro" id="IPR058624">
    <property type="entry name" value="MdtA-like_HH"/>
</dbReference>
<dbReference type="GO" id="GO:0046677">
    <property type="term" value="P:response to antibiotic"/>
    <property type="evidence" value="ECO:0007669"/>
    <property type="project" value="TreeGrafter"/>
</dbReference>
<evidence type="ECO:0000256" key="4">
    <source>
        <dbReference type="ARBA" id="ARBA00023054"/>
    </source>
</evidence>
<name>A0A1H2EMZ5_9PSED</name>
<evidence type="ECO:0000256" key="3">
    <source>
        <dbReference type="ARBA" id="ARBA00022448"/>
    </source>
</evidence>
<dbReference type="InterPro" id="IPR058626">
    <property type="entry name" value="MdtA-like_b-barrel"/>
</dbReference>
<accession>A0A1H2EMZ5</accession>
<feature type="domain" description="Multidrug resistance protein MdtA-like C-terminal permuted SH3" evidence="10">
    <location>
        <begin position="305"/>
        <end position="365"/>
    </location>
</feature>
<feature type="chain" id="PRO_5009273148" evidence="6">
    <location>
        <begin position="24"/>
        <end position="391"/>
    </location>
</feature>
<keyword evidence="6" id="KW-0732">Signal</keyword>
<dbReference type="NCBIfam" id="TIGR01730">
    <property type="entry name" value="RND_mfp"/>
    <property type="match status" value="1"/>
</dbReference>
<evidence type="ECO:0000256" key="5">
    <source>
        <dbReference type="SAM" id="Coils"/>
    </source>
</evidence>
<keyword evidence="12" id="KW-1185">Reference proteome</keyword>
<evidence type="ECO:0000259" key="7">
    <source>
        <dbReference type="Pfam" id="PF25876"/>
    </source>
</evidence>
<dbReference type="SUPFAM" id="SSF111369">
    <property type="entry name" value="HlyD-like secretion proteins"/>
    <property type="match status" value="1"/>
</dbReference>
<dbReference type="PANTHER" id="PTHR30158">
    <property type="entry name" value="ACRA/E-RELATED COMPONENT OF DRUG EFFLUX TRANSPORTER"/>
    <property type="match status" value="1"/>
</dbReference>
<reference evidence="12" key="1">
    <citation type="submission" date="2016-10" db="EMBL/GenBank/DDBJ databases">
        <authorList>
            <person name="Varghese N."/>
            <person name="Submissions S."/>
        </authorList>
    </citation>
    <scope>NUCLEOTIDE SEQUENCE [LARGE SCALE GENOMIC DNA]</scope>
    <source>
        <strain evidence="12">DSM 17875</strain>
    </source>
</reference>
<gene>
    <name evidence="11" type="ORF">SAMN05216296_0931</name>
</gene>
<feature type="signal peptide" evidence="6">
    <location>
        <begin position="1"/>
        <end position="23"/>
    </location>
</feature>
<feature type="coiled-coil region" evidence="5">
    <location>
        <begin position="142"/>
        <end position="169"/>
    </location>
</feature>
<dbReference type="Pfam" id="PF25944">
    <property type="entry name" value="Beta-barrel_RND"/>
    <property type="match status" value="1"/>
</dbReference>
<dbReference type="EMBL" id="LT629785">
    <property type="protein sequence ID" value="SDT96496.1"/>
    <property type="molecule type" value="Genomic_DNA"/>
</dbReference>
<dbReference type="FunFam" id="2.40.420.20:FF:000001">
    <property type="entry name" value="Efflux RND transporter periplasmic adaptor subunit"/>
    <property type="match status" value="1"/>
</dbReference>
<dbReference type="Pfam" id="PF25876">
    <property type="entry name" value="HH_MFP_RND"/>
    <property type="match status" value="1"/>
</dbReference>
<organism evidence="11 12">
    <name type="scientific">Pseudomonas pohangensis</name>
    <dbReference type="NCBI Taxonomy" id="364197"/>
    <lineage>
        <taxon>Bacteria</taxon>
        <taxon>Pseudomonadati</taxon>
        <taxon>Pseudomonadota</taxon>
        <taxon>Gammaproteobacteria</taxon>
        <taxon>Pseudomonadales</taxon>
        <taxon>Pseudomonadaceae</taxon>
        <taxon>Pseudomonas</taxon>
    </lineage>
</organism>
<sequence length="391" mass="41785">MQTRKHNNRLTLAMALTASLTLAGCKPNFTPPEKPQAEVGIVTLQEQTQRLTSELPGRTKAWMSAEIRPQVSGILQQRLFTEGAQVKAGEVLYKIDPAPYQAAYDQARASTAQARATLSAAQLKAKRYASLIQIDAISQQDNEDVQSALQNAQASYQAAQAEQESAKIDLTYTAIKSPISGRVETSTVTPGALVTANQDSALTTVQQLDPLYVDVTQSSAELLRLKRQLAAGQLSKSGDNAARITLLLEDGSEYAHPGSLQFSGASVSEGTGSVSLRAVVPNPDGLLLPGMYVRAVLEEAVDEKALLVPQQAVNRSNNGNTYVLLVVDGKVEQREVSIARSVGNQWWISAGLSRGDQLIVEGGQKVRVGETVSTVSLDPAQFASTATVTNQ</sequence>
<dbReference type="PANTHER" id="PTHR30158:SF3">
    <property type="entry name" value="MULTIDRUG EFFLUX PUMP SUBUNIT ACRA-RELATED"/>
    <property type="match status" value="1"/>
</dbReference>
<feature type="domain" description="Multidrug resistance protein MdtA-like beta-barrel" evidence="9">
    <location>
        <begin position="210"/>
        <end position="300"/>
    </location>
</feature>
<protein>
    <submittedName>
        <fullName evidence="11">Membrane fusion protein, multidrug efflux system</fullName>
    </submittedName>
</protein>
<dbReference type="Proteomes" id="UP000243232">
    <property type="component" value="Chromosome I"/>
</dbReference>
<keyword evidence="3" id="KW-0813">Transport</keyword>
<comment type="similarity">
    <text evidence="2">Belongs to the membrane fusion protein (MFP) (TC 8.A.1) family.</text>
</comment>
<comment type="subcellular location">
    <subcellularLocation>
        <location evidence="1">Cell inner membrane</location>
        <topology evidence="1">Lipid-anchor</topology>
    </subcellularLocation>
</comment>
<keyword evidence="4 5" id="KW-0175">Coiled coil</keyword>
<dbReference type="STRING" id="364197.SAMN05216296_0931"/>
<evidence type="ECO:0000313" key="11">
    <source>
        <dbReference type="EMBL" id="SDT96496.1"/>
    </source>
</evidence>
<evidence type="ECO:0000256" key="2">
    <source>
        <dbReference type="ARBA" id="ARBA00009477"/>
    </source>
</evidence>
<dbReference type="Gene3D" id="2.40.420.20">
    <property type="match status" value="1"/>
</dbReference>
<feature type="domain" description="Multidrug resistance protein MdtA-like alpha-helical hairpin" evidence="7">
    <location>
        <begin position="104"/>
        <end position="173"/>
    </location>
</feature>
<dbReference type="GO" id="GO:0022857">
    <property type="term" value="F:transmembrane transporter activity"/>
    <property type="evidence" value="ECO:0007669"/>
    <property type="project" value="InterPro"/>
</dbReference>
<dbReference type="PROSITE" id="PS51257">
    <property type="entry name" value="PROKAR_LIPOPROTEIN"/>
    <property type="match status" value="1"/>
</dbReference>
<dbReference type="InterPro" id="IPR058625">
    <property type="entry name" value="MdtA-like_BSH"/>
</dbReference>
<evidence type="ECO:0000259" key="10">
    <source>
        <dbReference type="Pfam" id="PF25967"/>
    </source>
</evidence>
<evidence type="ECO:0000259" key="8">
    <source>
        <dbReference type="Pfam" id="PF25917"/>
    </source>
</evidence>
<evidence type="ECO:0000313" key="12">
    <source>
        <dbReference type="Proteomes" id="UP000243232"/>
    </source>
</evidence>
<dbReference type="OrthoDB" id="9816569at2"/>
<dbReference type="Gene3D" id="2.40.50.100">
    <property type="match status" value="1"/>
</dbReference>
<dbReference type="Pfam" id="PF25967">
    <property type="entry name" value="RND-MFP_C"/>
    <property type="match status" value="1"/>
</dbReference>
<evidence type="ECO:0000256" key="1">
    <source>
        <dbReference type="ARBA" id="ARBA00004519"/>
    </source>
</evidence>